<reference evidence="2" key="2">
    <citation type="submission" date="2020-09" db="EMBL/GenBank/DDBJ databases">
        <authorList>
            <person name="Sun Q."/>
            <person name="Zhou Y."/>
        </authorList>
    </citation>
    <scope>NUCLEOTIDE SEQUENCE</scope>
    <source>
        <strain evidence="2">CGMCC 4.7278</strain>
    </source>
</reference>
<keyword evidence="3" id="KW-1185">Reference proteome</keyword>
<proteinExistence type="predicted"/>
<dbReference type="Gene3D" id="1.10.260.40">
    <property type="entry name" value="lambda repressor-like DNA-binding domains"/>
    <property type="match status" value="1"/>
</dbReference>
<feature type="region of interest" description="Disordered" evidence="1">
    <location>
        <begin position="126"/>
        <end position="149"/>
    </location>
</feature>
<reference evidence="2" key="1">
    <citation type="journal article" date="2014" name="Int. J. Syst. Evol. Microbiol.">
        <title>Complete genome sequence of Corynebacterium casei LMG S-19264T (=DSM 44701T), isolated from a smear-ripened cheese.</title>
        <authorList>
            <consortium name="US DOE Joint Genome Institute (JGI-PGF)"/>
            <person name="Walter F."/>
            <person name="Albersmeier A."/>
            <person name="Kalinowski J."/>
            <person name="Ruckert C."/>
        </authorList>
    </citation>
    <scope>NUCLEOTIDE SEQUENCE</scope>
    <source>
        <strain evidence="2">CGMCC 4.7278</strain>
    </source>
</reference>
<evidence type="ECO:0000313" key="3">
    <source>
        <dbReference type="Proteomes" id="UP000612956"/>
    </source>
</evidence>
<dbReference type="GO" id="GO:0003677">
    <property type="term" value="F:DNA binding"/>
    <property type="evidence" value="ECO:0007669"/>
    <property type="project" value="InterPro"/>
</dbReference>
<protein>
    <submittedName>
        <fullName evidence="2">Uncharacterized protein</fullName>
    </submittedName>
</protein>
<evidence type="ECO:0000313" key="2">
    <source>
        <dbReference type="EMBL" id="GGK68658.1"/>
    </source>
</evidence>
<comment type="caution">
    <text evidence="2">The sequence shown here is derived from an EMBL/GenBank/DDBJ whole genome shotgun (WGS) entry which is preliminary data.</text>
</comment>
<dbReference type="InterPro" id="IPR010982">
    <property type="entry name" value="Lambda_DNA-bd_dom_sf"/>
</dbReference>
<dbReference type="EMBL" id="BMMW01000007">
    <property type="protein sequence ID" value="GGK68658.1"/>
    <property type="molecule type" value="Genomic_DNA"/>
</dbReference>
<sequence length="149" mass="16125">MIDETRPALDARVTQLFATFHGRGEPQQSDEHVAQAVSARLGRAVDSEQITALRSSADANEADPQLLVALAEHFQVPATYLLGDDGAVVTIDRELRLLAAARDAGVRRLELRGTEISVEELIAQLQRLADGEPPSSGDEPEDRPDAPIH</sequence>
<dbReference type="Proteomes" id="UP000612956">
    <property type="component" value="Unassembled WGS sequence"/>
</dbReference>
<organism evidence="2 3">
    <name type="scientific">Nocardia camponoti</name>
    <dbReference type="NCBI Taxonomy" id="1616106"/>
    <lineage>
        <taxon>Bacteria</taxon>
        <taxon>Bacillati</taxon>
        <taxon>Actinomycetota</taxon>
        <taxon>Actinomycetes</taxon>
        <taxon>Mycobacteriales</taxon>
        <taxon>Nocardiaceae</taxon>
        <taxon>Nocardia</taxon>
    </lineage>
</organism>
<gene>
    <name evidence="2" type="ORF">GCM10011591_45970</name>
</gene>
<dbReference type="RefSeq" id="WP_188831162.1">
    <property type="nucleotide sequence ID" value="NZ_BMMW01000007.1"/>
</dbReference>
<accession>A0A917QUG2</accession>
<name>A0A917QUG2_9NOCA</name>
<dbReference type="AlphaFoldDB" id="A0A917QUG2"/>
<evidence type="ECO:0000256" key="1">
    <source>
        <dbReference type="SAM" id="MobiDB-lite"/>
    </source>
</evidence>